<gene>
    <name evidence="2 3" type="primary">rsfS</name>
    <name evidence="3" type="ORF">IQ217_16510</name>
</gene>
<sequence length="154" mass="17028">MTEISRFDASPPTLTVNPTVPVDAPATEHLVWTIAQAAEERKAGDLVILKVTDVSYLADYFVISTGFSRTQVRAIADNIEKQVELVHGQLPTHTEGNSESIWVLQDFGDVLVHTFMPEEREFYKLEAFWGHAQEQTLADIATAIGIAYNPPTSA</sequence>
<protein>
    <recommendedName>
        <fullName evidence="2">Ribosomal silencing factor RsfS</fullName>
    </recommendedName>
</protein>
<proteinExistence type="inferred from homology"/>
<evidence type="ECO:0000313" key="3">
    <source>
        <dbReference type="EMBL" id="MBE9255409.1"/>
    </source>
</evidence>
<evidence type="ECO:0000256" key="2">
    <source>
        <dbReference type="HAMAP-Rule" id="MF_01477"/>
    </source>
</evidence>
<keyword evidence="2" id="KW-0810">Translation regulation</keyword>
<keyword evidence="2" id="KW-0678">Repressor</keyword>
<organism evidence="3 4">
    <name type="scientific">Synechocystis salina LEGE 00031</name>
    <dbReference type="NCBI Taxonomy" id="1828736"/>
    <lineage>
        <taxon>Bacteria</taxon>
        <taxon>Bacillati</taxon>
        <taxon>Cyanobacteriota</taxon>
        <taxon>Cyanophyceae</taxon>
        <taxon>Synechococcales</taxon>
        <taxon>Merismopediaceae</taxon>
        <taxon>Synechocystis</taxon>
    </lineage>
</organism>
<comment type="caution">
    <text evidence="3">The sequence shown here is derived from an EMBL/GenBank/DDBJ whole genome shotgun (WGS) entry which is preliminary data.</text>
</comment>
<evidence type="ECO:0000313" key="4">
    <source>
        <dbReference type="Proteomes" id="UP000658720"/>
    </source>
</evidence>
<accession>A0ABR9VVM9</accession>
<dbReference type="NCBIfam" id="TIGR00090">
    <property type="entry name" value="rsfS_iojap_ybeB"/>
    <property type="match status" value="1"/>
</dbReference>
<dbReference type="EMBL" id="JADEVV010000062">
    <property type="protein sequence ID" value="MBE9255409.1"/>
    <property type="molecule type" value="Genomic_DNA"/>
</dbReference>
<dbReference type="Pfam" id="PF02410">
    <property type="entry name" value="RsfS"/>
    <property type="match status" value="1"/>
</dbReference>
<dbReference type="RefSeq" id="WP_194020785.1">
    <property type="nucleotide sequence ID" value="NZ_JADEVV010000062.1"/>
</dbReference>
<reference evidence="3 4" key="1">
    <citation type="submission" date="2020-10" db="EMBL/GenBank/DDBJ databases">
        <authorList>
            <person name="Castelo-Branco R."/>
            <person name="Eusebio N."/>
            <person name="Adriana R."/>
            <person name="Vieira A."/>
            <person name="Brugerolle De Fraissinette N."/>
            <person name="Rezende De Castro R."/>
            <person name="Schneider M.P."/>
            <person name="Vasconcelos V."/>
            <person name="Leao P.N."/>
        </authorList>
    </citation>
    <scope>NUCLEOTIDE SEQUENCE [LARGE SCALE GENOMIC DNA]</scope>
    <source>
        <strain evidence="3 4">LEGE 00031</strain>
    </source>
</reference>
<dbReference type="InterPro" id="IPR004394">
    <property type="entry name" value="Iojap/RsfS/C7orf30"/>
</dbReference>
<comment type="function">
    <text evidence="2">Functions as a ribosomal silencing factor. Interacts with ribosomal protein uL14 (rplN), blocking formation of intersubunit bridge B8. Prevents association of the 30S and 50S ribosomal subunits and the formation of functional ribosomes, thus repressing translation.</text>
</comment>
<dbReference type="PANTHER" id="PTHR21043:SF0">
    <property type="entry name" value="MITOCHONDRIAL ASSEMBLY OF RIBOSOMAL LARGE SUBUNIT PROTEIN 1"/>
    <property type="match status" value="1"/>
</dbReference>
<dbReference type="InterPro" id="IPR043519">
    <property type="entry name" value="NT_sf"/>
</dbReference>
<name>A0ABR9VVM9_9SYNC</name>
<dbReference type="SUPFAM" id="SSF81301">
    <property type="entry name" value="Nucleotidyltransferase"/>
    <property type="match status" value="1"/>
</dbReference>
<dbReference type="Gene3D" id="3.30.460.10">
    <property type="entry name" value="Beta Polymerase, domain 2"/>
    <property type="match status" value="1"/>
</dbReference>
<dbReference type="HAMAP" id="MF_01477">
    <property type="entry name" value="Iojap_RsfS"/>
    <property type="match status" value="1"/>
</dbReference>
<evidence type="ECO:0000256" key="1">
    <source>
        <dbReference type="ARBA" id="ARBA00010574"/>
    </source>
</evidence>
<dbReference type="Proteomes" id="UP000658720">
    <property type="component" value="Unassembled WGS sequence"/>
</dbReference>
<comment type="similarity">
    <text evidence="1 2">Belongs to the Iojap/RsfS family.</text>
</comment>
<comment type="subunit">
    <text evidence="2">Interacts with ribosomal protein uL14 (rplN).</text>
</comment>
<keyword evidence="4" id="KW-1185">Reference proteome</keyword>
<dbReference type="PANTHER" id="PTHR21043">
    <property type="entry name" value="IOJAP SUPERFAMILY ORTHOLOG"/>
    <property type="match status" value="1"/>
</dbReference>
<comment type="subcellular location">
    <subcellularLocation>
        <location evidence="2">Cytoplasm</location>
    </subcellularLocation>
</comment>
<keyword evidence="2" id="KW-0963">Cytoplasm</keyword>